<evidence type="ECO:0000313" key="2">
    <source>
        <dbReference type="EMBL" id="EXI80160.1"/>
    </source>
</evidence>
<evidence type="ECO:0000256" key="1">
    <source>
        <dbReference type="SAM" id="Phobius"/>
    </source>
</evidence>
<dbReference type="STRING" id="1454003.AW10_01937"/>
<gene>
    <name evidence="2" type="ORF">AW10_01937</name>
</gene>
<dbReference type="Proteomes" id="UP000021816">
    <property type="component" value="Unassembled WGS sequence"/>
</dbReference>
<feature type="transmembrane region" description="Helical" evidence="1">
    <location>
        <begin position="53"/>
        <end position="74"/>
    </location>
</feature>
<dbReference type="PATRIC" id="fig|1454003.3.peg.1987"/>
<accession>A0A011PTL1</accession>
<dbReference type="EMBL" id="JEMX01000039">
    <property type="protein sequence ID" value="EXI80160.1"/>
    <property type="molecule type" value="Genomic_DNA"/>
</dbReference>
<comment type="caution">
    <text evidence="2">The sequence shown here is derived from an EMBL/GenBank/DDBJ whole genome shotgun (WGS) entry which is preliminary data.</text>
</comment>
<proteinExistence type="predicted"/>
<reference evidence="2 3" key="1">
    <citation type="submission" date="2014-02" db="EMBL/GenBank/DDBJ databases">
        <title>Expanding our view of genomic diversity in Candidatus Accumulibacter clades.</title>
        <authorList>
            <person name="Skennerton C.T."/>
            <person name="Barr J.J."/>
            <person name="Slater F.R."/>
            <person name="Bond P.L."/>
            <person name="Tyson G.W."/>
        </authorList>
    </citation>
    <scope>NUCLEOTIDE SEQUENCE [LARGE SCALE GENOMIC DNA]</scope>
    <source>
        <strain evidence="3">BA-92</strain>
    </source>
</reference>
<feature type="transmembrane region" description="Helical" evidence="1">
    <location>
        <begin position="16"/>
        <end position="33"/>
    </location>
</feature>
<evidence type="ECO:0000313" key="3">
    <source>
        <dbReference type="Proteomes" id="UP000021816"/>
    </source>
</evidence>
<organism evidence="2 3">
    <name type="scientific">Candidatus Accumulibacter appositus</name>
    <dbReference type="NCBI Taxonomy" id="1454003"/>
    <lineage>
        <taxon>Bacteria</taxon>
        <taxon>Pseudomonadati</taxon>
        <taxon>Pseudomonadota</taxon>
        <taxon>Betaproteobacteria</taxon>
        <taxon>Candidatus Accumulibacter</taxon>
    </lineage>
</organism>
<keyword evidence="1" id="KW-1133">Transmembrane helix</keyword>
<keyword evidence="1" id="KW-0812">Transmembrane</keyword>
<dbReference type="AlphaFoldDB" id="A0A011PTL1"/>
<protein>
    <submittedName>
        <fullName evidence="2">Uncharacterized protein</fullName>
    </submittedName>
</protein>
<sequence>MRESTEKHWLLRPKTITLLWRVFIAILAATVIAERVVHLHPHFGFDGWFGFHAWYGFLACAAMIIFAKGLGLLIKRPDTYYGDDQ</sequence>
<name>A0A011PTL1_9PROT</name>
<keyword evidence="1" id="KW-0472">Membrane</keyword>